<evidence type="ECO:0000313" key="2">
    <source>
        <dbReference type="EMBL" id="KZL94355.1"/>
    </source>
</evidence>
<keyword evidence="1" id="KW-0175">Coiled coil</keyword>
<dbReference type="AlphaFoldDB" id="A0A162UWB8"/>
<proteinExistence type="predicted"/>
<feature type="coiled-coil region" evidence="1">
    <location>
        <begin position="95"/>
        <end position="129"/>
    </location>
</feature>
<evidence type="ECO:0000313" key="3">
    <source>
        <dbReference type="Proteomes" id="UP000076603"/>
    </source>
</evidence>
<reference evidence="2 3" key="1">
    <citation type="submission" date="2016-04" db="EMBL/GenBank/DDBJ databases">
        <title>Genome sequence of Clostridium magnum DSM 2767.</title>
        <authorList>
            <person name="Poehlein A."/>
            <person name="Uhlig R."/>
            <person name="Fischer R."/>
            <person name="Bahl H."/>
            <person name="Daniel R."/>
        </authorList>
    </citation>
    <scope>NUCLEOTIDE SEQUENCE [LARGE SCALE GENOMIC DNA]</scope>
    <source>
        <strain evidence="2 3">DSM 2767</strain>
    </source>
</reference>
<dbReference type="PATRIC" id="fig|1121326.3.peg.1378"/>
<dbReference type="RefSeq" id="WP_066619783.1">
    <property type="nucleotide sequence ID" value="NZ_FQXL01000072.1"/>
</dbReference>
<dbReference type="EMBL" id="LWAE01000001">
    <property type="protein sequence ID" value="KZL94355.1"/>
    <property type="molecule type" value="Genomic_DNA"/>
</dbReference>
<name>A0A162UWB8_9CLOT</name>
<dbReference type="Proteomes" id="UP000076603">
    <property type="component" value="Unassembled WGS sequence"/>
</dbReference>
<comment type="caution">
    <text evidence="2">The sequence shown here is derived from an EMBL/GenBank/DDBJ whole genome shotgun (WGS) entry which is preliminary data.</text>
</comment>
<keyword evidence="3" id="KW-1185">Reference proteome</keyword>
<accession>A0A162UWB8</accession>
<protein>
    <submittedName>
        <fullName evidence="2">Uncharacterized protein</fullName>
    </submittedName>
</protein>
<dbReference type="STRING" id="1121326.CLMAG_14080"/>
<gene>
    <name evidence="2" type="ORF">CLMAG_14080</name>
</gene>
<evidence type="ECO:0000256" key="1">
    <source>
        <dbReference type="SAM" id="Coils"/>
    </source>
</evidence>
<dbReference type="OrthoDB" id="1667023at2"/>
<organism evidence="2 3">
    <name type="scientific">Clostridium magnum DSM 2767</name>
    <dbReference type="NCBI Taxonomy" id="1121326"/>
    <lineage>
        <taxon>Bacteria</taxon>
        <taxon>Bacillati</taxon>
        <taxon>Bacillota</taxon>
        <taxon>Clostridia</taxon>
        <taxon>Eubacteriales</taxon>
        <taxon>Clostridiaceae</taxon>
        <taxon>Clostridium</taxon>
    </lineage>
</organism>
<sequence>MKNNKTNKVNVDELINKAAKEAAKETLQELKNSNYIKNNLSYFRKVELILLNYKMLKDAVNQKDEDIEYIEKHGLPQKSGSIVIYQTGGGNMSSQERYIQLIEKYKLEKLETEREIRRIDNALDKVKKDKYYKIIEFKYLNSEDHVTDDQIAEELSVDQSTITRNRKRLINSLKTILFPESIKEFA</sequence>